<evidence type="ECO:0000313" key="4">
    <source>
        <dbReference type="Proteomes" id="UP000045706"/>
    </source>
</evidence>
<gene>
    <name evidence="1" type="ORF">BN1708_019616</name>
    <name evidence="2" type="ORF">BN1723_020134</name>
</gene>
<evidence type="ECO:0000313" key="1">
    <source>
        <dbReference type="EMBL" id="CRK34822.1"/>
    </source>
</evidence>
<evidence type="ECO:0000313" key="3">
    <source>
        <dbReference type="Proteomes" id="UP000044602"/>
    </source>
</evidence>
<protein>
    <submittedName>
        <fullName evidence="2">Uncharacterized protein</fullName>
    </submittedName>
</protein>
<reference evidence="3 4" key="1">
    <citation type="submission" date="2015-05" db="EMBL/GenBank/DDBJ databases">
        <authorList>
            <person name="Fogelqvist Johan"/>
        </authorList>
    </citation>
    <scope>NUCLEOTIDE SEQUENCE [LARGE SCALE GENOMIC DNA]</scope>
    <source>
        <strain evidence="1">VL1</strain>
        <strain evidence="2">VL2</strain>
    </source>
</reference>
<dbReference type="EMBL" id="CVQH01023214">
    <property type="protein sequence ID" value="CRK34822.1"/>
    <property type="molecule type" value="Genomic_DNA"/>
</dbReference>
<evidence type="ECO:0000313" key="2">
    <source>
        <dbReference type="EMBL" id="CRK46762.1"/>
    </source>
</evidence>
<proteinExistence type="predicted"/>
<dbReference type="Proteomes" id="UP000045706">
    <property type="component" value="Unassembled WGS sequence"/>
</dbReference>
<sequence length="30" mass="3183">LLRAVGHDVDVHAKGEGRPKAVQAYALPTI</sequence>
<name>A0A0G4NJZ7_VERLO</name>
<feature type="non-terminal residue" evidence="2">
    <location>
        <position position="1"/>
    </location>
</feature>
<dbReference type="Proteomes" id="UP000044602">
    <property type="component" value="Unassembled WGS sequence"/>
</dbReference>
<organism evidence="2 4">
    <name type="scientific">Verticillium longisporum</name>
    <name type="common">Verticillium dahliae var. longisporum</name>
    <dbReference type="NCBI Taxonomy" id="100787"/>
    <lineage>
        <taxon>Eukaryota</taxon>
        <taxon>Fungi</taxon>
        <taxon>Dikarya</taxon>
        <taxon>Ascomycota</taxon>
        <taxon>Pezizomycotina</taxon>
        <taxon>Sordariomycetes</taxon>
        <taxon>Hypocreomycetidae</taxon>
        <taxon>Glomerellales</taxon>
        <taxon>Plectosphaerellaceae</taxon>
        <taxon>Verticillium</taxon>
    </lineage>
</organism>
<dbReference type="AlphaFoldDB" id="A0A0G4NJZ7"/>
<keyword evidence="3" id="KW-1185">Reference proteome</keyword>
<dbReference type="EMBL" id="CVQI01036027">
    <property type="protein sequence ID" value="CRK46762.1"/>
    <property type="molecule type" value="Genomic_DNA"/>
</dbReference>
<accession>A0A0G4NJZ7</accession>